<comment type="caution">
    <text evidence="1">The sequence shown here is derived from an EMBL/GenBank/DDBJ whole genome shotgun (WGS) entry which is preliminary data.</text>
</comment>
<dbReference type="Proteomes" id="UP000014978">
    <property type="component" value="Unassembled WGS sequence"/>
</dbReference>
<name>S7XP45_SPRLO</name>
<dbReference type="InParanoid" id="S7XP45"/>
<dbReference type="EMBL" id="ATCN01001344">
    <property type="protein sequence ID" value="EPR77698.1"/>
    <property type="molecule type" value="Genomic_DNA"/>
</dbReference>
<evidence type="ECO:0000313" key="1">
    <source>
        <dbReference type="EMBL" id="EPR77698.1"/>
    </source>
</evidence>
<proteinExistence type="predicted"/>
<organism evidence="1 2">
    <name type="scientific">Spraguea lophii (strain 42_110)</name>
    <name type="common">Microsporidian parasite</name>
    <dbReference type="NCBI Taxonomy" id="1358809"/>
    <lineage>
        <taxon>Eukaryota</taxon>
        <taxon>Fungi</taxon>
        <taxon>Fungi incertae sedis</taxon>
        <taxon>Microsporidia</taxon>
        <taxon>Spragueidae</taxon>
        <taxon>Spraguea</taxon>
    </lineage>
</organism>
<dbReference type="AlphaFoldDB" id="S7XP45"/>
<sequence>MLILNSLLQYFKMGIYIQPCLAGIYTIPLEQRNVVILNNKGKLIPEAYLSYNNGKQMFMLKHTGLIQPGNYTGHLIINTNIFLNIDNHIVIKNRKPEFEKFNFLIKTSGKFPIENYIGMPEDVRKEKIMKWKEIATKWIVNIDEIPMRNKYKGRNKIEFIYKLARAFFKSELVFFKKIQVFQSYDAKTKKPLNKYFIYMLVDDKPSLRDRNMKKCENNVEADSFGRSKIIREESEESDEYFIYIRLLQIVIHSNTSGDILNDIKLTFDDYLVHAIDINGKEMKDVYFTFEPVELSTYNINGKPIPKATIVVDGQGFPEQDDSDDEMIEYLFAN</sequence>
<protein>
    <submittedName>
        <fullName evidence="1">Uncharacterized protein</fullName>
    </submittedName>
</protein>
<gene>
    <name evidence="1" type="ORF">SLOPH_751</name>
</gene>
<dbReference type="VEuPathDB" id="MicrosporidiaDB:SLOPH_751"/>
<dbReference type="HOGENOM" id="CLU_834633_0_0_1"/>
<evidence type="ECO:0000313" key="2">
    <source>
        <dbReference type="Proteomes" id="UP000014978"/>
    </source>
</evidence>
<reference evidence="2" key="1">
    <citation type="journal article" date="2013" name="PLoS Genet.">
        <title>The genome of Spraguea lophii and the basis of host-microsporidian interactions.</title>
        <authorList>
            <person name="Campbell S.E."/>
            <person name="Williams T.A."/>
            <person name="Yousuf A."/>
            <person name="Soanes D.M."/>
            <person name="Paszkiewicz K.H."/>
            <person name="Williams B.A.P."/>
        </authorList>
    </citation>
    <scope>NUCLEOTIDE SEQUENCE [LARGE SCALE GENOMIC DNA]</scope>
    <source>
        <strain evidence="2">42_110</strain>
    </source>
</reference>
<accession>S7XP45</accession>
<keyword evidence="2" id="KW-1185">Reference proteome</keyword>